<dbReference type="HAMAP" id="MF_00274">
    <property type="entry name" value="DNA_YbaB_EbfC"/>
    <property type="match status" value="1"/>
</dbReference>
<dbReference type="Gene3D" id="3.30.1310.10">
    <property type="entry name" value="Nucleoid-associated protein YbaB-like domain"/>
    <property type="match status" value="1"/>
</dbReference>
<comment type="subunit">
    <text evidence="2">Homodimer.</text>
</comment>
<proteinExistence type="inferred from homology"/>
<evidence type="ECO:0000313" key="3">
    <source>
        <dbReference type="EMBL" id="SDB80783.1"/>
    </source>
</evidence>
<dbReference type="PIRSF" id="PIRSF004555">
    <property type="entry name" value="UCP004555"/>
    <property type="match status" value="1"/>
</dbReference>
<keyword evidence="4" id="KW-1185">Reference proteome</keyword>
<comment type="similarity">
    <text evidence="2">Belongs to the YbaB/EbfC family.</text>
</comment>
<dbReference type="SUPFAM" id="SSF82607">
    <property type="entry name" value="YbaB-like"/>
    <property type="match status" value="1"/>
</dbReference>
<dbReference type="GO" id="GO:0005829">
    <property type="term" value="C:cytosol"/>
    <property type="evidence" value="ECO:0007669"/>
    <property type="project" value="TreeGrafter"/>
</dbReference>
<evidence type="ECO:0000256" key="1">
    <source>
        <dbReference type="ARBA" id="ARBA00023125"/>
    </source>
</evidence>
<dbReference type="GO" id="GO:0003677">
    <property type="term" value="F:DNA binding"/>
    <property type="evidence" value="ECO:0007669"/>
    <property type="project" value="UniProtKB-UniRule"/>
</dbReference>
<dbReference type="InterPro" id="IPR004401">
    <property type="entry name" value="YbaB/EbfC"/>
</dbReference>
<dbReference type="STRING" id="1577474.GA0111570_103103"/>
<dbReference type="PANTHER" id="PTHR33449:SF1">
    <property type="entry name" value="NUCLEOID-ASSOCIATED PROTEIN YBAB"/>
    <property type="match status" value="1"/>
</dbReference>
<sequence>MTEGMPQGFDMNALMQQAQAMQAQMQQAQAELAITSVSGTAGGGLVTVTMTGAGEVTAVEIKPEAVDPEDTESLGDLVVAALRDANNQATALAQQKLGPMAGGMGLGL</sequence>
<dbReference type="AlphaFoldDB" id="A0A1G6GG37"/>
<gene>
    <name evidence="3" type="ORF">GA0111570_103103</name>
</gene>
<dbReference type="EMBL" id="FMYF01000003">
    <property type="protein sequence ID" value="SDB80783.1"/>
    <property type="molecule type" value="Genomic_DNA"/>
</dbReference>
<keyword evidence="2" id="KW-0963">Cytoplasm</keyword>
<dbReference type="NCBIfam" id="TIGR00103">
    <property type="entry name" value="DNA_YbaB_EbfC"/>
    <property type="match status" value="1"/>
</dbReference>
<dbReference type="InterPro" id="IPR036894">
    <property type="entry name" value="YbaB-like_sf"/>
</dbReference>
<evidence type="ECO:0000256" key="2">
    <source>
        <dbReference type="HAMAP-Rule" id="MF_00274"/>
    </source>
</evidence>
<dbReference type="GO" id="GO:0043590">
    <property type="term" value="C:bacterial nucleoid"/>
    <property type="evidence" value="ECO:0007669"/>
    <property type="project" value="UniProtKB-UniRule"/>
</dbReference>
<keyword evidence="1 2" id="KW-0238">DNA-binding</keyword>
<name>A0A1G6GG37_9ACTN</name>
<reference evidence="3 4" key="1">
    <citation type="submission" date="2016-06" db="EMBL/GenBank/DDBJ databases">
        <authorList>
            <person name="Olsen C.W."/>
            <person name="Carey S."/>
            <person name="Hinshaw L."/>
            <person name="Karasin A.I."/>
        </authorList>
    </citation>
    <scope>NUCLEOTIDE SEQUENCE [LARGE SCALE GENOMIC DNA]</scope>
    <source>
        <strain evidence="3 4">LZ-22</strain>
    </source>
</reference>
<comment type="function">
    <text evidence="2">Binds to DNA and alters its conformation. May be involved in regulation of gene expression, nucleoid organization and DNA protection.</text>
</comment>
<organism evidence="3 4">
    <name type="scientific">Raineyella antarctica</name>
    <dbReference type="NCBI Taxonomy" id="1577474"/>
    <lineage>
        <taxon>Bacteria</taxon>
        <taxon>Bacillati</taxon>
        <taxon>Actinomycetota</taxon>
        <taxon>Actinomycetes</taxon>
        <taxon>Propionibacteriales</taxon>
        <taxon>Propionibacteriaceae</taxon>
        <taxon>Raineyella</taxon>
    </lineage>
</organism>
<dbReference type="PANTHER" id="PTHR33449">
    <property type="entry name" value="NUCLEOID-ASSOCIATED PROTEIN YBAB"/>
    <property type="match status" value="1"/>
</dbReference>
<dbReference type="Proteomes" id="UP000199086">
    <property type="component" value="Unassembled WGS sequence"/>
</dbReference>
<evidence type="ECO:0000313" key="4">
    <source>
        <dbReference type="Proteomes" id="UP000199086"/>
    </source>
</evidence>
<comment type="subcellular location">
    <subcellularLocation>
        <location evidence="2">Cytoplasm</location>
        <location evidence="2">Nucleoid</location>
    </subcellularLocation>
</comment>
<dbReference type="RefSeq" id="WP_245703033.1">
    <property type="nucleotide sequence ID" value="NZ_FMYF01000003.1"/>
</dbReference>
<accession>A0A1G6GG37</accession>
<dbReference type="Pfam" id="PF02575">
    <property type="entry name" value="YbaB_DNA_bd"/>
    <property type="match status" value="1"/>
</dbReference>
<protein>
    <recommendedName>
        <fullName evidence="2">Nucleoid-associated protein GA0111570_103103</fullName>
    </recommendedName>
</protein>